<dbReference type="Proteomes" id="UP000324800">
    <property type="component" value="Unassembled WGS sequence"/>
</dbReference>
<evidence type="ECO:0000313" key="7">
    <source>
        <dbReference type="EMBL" id="KAA6396053.1"/>
    </source>
</evidence>
<feature type="domain" description="PARP catalytic" evidence="6">
    <location>
        <begin position="552"/>
        <end position="779"/>
    </location>
</feature>
<dbReference type="Gene3D" id="3.30.40.10">
    <property type="entry name" value="Zinc/RING finger domain, C3HC4 (zinc finger)"/>
    <property type="match status" value="1"/>
</dbReference>
<keyword evidence="2 5" id="KW-0808">Transferase</keyword>
<dbReference type="InterPro" id="IPR050800">
    <property type="entry name" value="ARTD/PARP"/>
</dbReference>
<dbReference type="PANTHER" id="PTHR10459">
    <property type="entry name" value="DNA LIGASE"/>
    <property type="match status" value="1"/>
</dbReference>
<name>A0A5J4WMJ0_9EUKA</name>
<gene>
    <name evidence="7" type="ORF">EZS28_008421</name>
</gene>
<evidence type="ECO:0000313" key="8">
    <source>
        <dbReference type="Proteomes" id="UP000324800"/>
    </source>
</evidence>
<protein>
    <recommendedName>
        <fullName evidence="5">Poly [ADP-ribose] polymerase</fullName>
        <shortName evidence="5">PARP</shortName>
        <ecNumber evidence="5">2.4.2.-</ecNumber>
    </recommendedName>
</protein>
<accession>A0A5J4WMJ0</accession>
<dbReference type="EC" id="2.4.2.-" evidence="5"/>
<dbReference type="GO" id="GO:0070212">
    <property type="term" value="P:protein poly-ADP-ribosylation"/>
    <property type="evidence" value="ECO:0007669"/>
    <property type="project" value="TreeGrafter"/>
</dbReference>
<dbReference type="AlphaFoldDB" id="A0A5J4WMJ0"/>
<proteinExistence type="predicted"/>
<dbReference type="GO" id="GO:0003950">
    <property type="term" value="F:NAD+ poly-ADP-ribosyltransferase activity"/>
    <property type="evidence" value="ECO:0007669"/>
    <property type="project" value="UniProtKB-UniRule"/>
</dbReference>
<dbReference type="PANTHER" id="PTHR10459:SF60">
    <property type="entry name" value="POLY [ADP-RIBOSE] POLYMERASE 2"/>
    <property type="match status" value="1"/>
</dbReference>
<dbReference type="SUPFAM" id="SSF57850">
    <property type="entry name" value="RING/U-box"/>
    <property type="match status" value="1"/>
</dbReference>
<dbReference type="Pfam" id="PF00644">
    <property type="entry name" value="PARP"/>
    <property type="match status" value="1"/>
</dbReference>
<dbReference type="EMBL" id="SNRW01001530">
    <property type="protein sequence ID" value="KAA6396053.1"/>
    <property type="molecule type" value="Genomic_DNA"/>
</dbReference>
<keyword evidence="1 5" id="KW-0328">Glycosyltransferase</keyword>
<dbReference type="GO" id="GO:1990404">
    <property type="term" value="F:NAD+-protein mono-ADP-ribosyltransferase activity"/>
    <property type="evidence" value="ECO:0007669"/>
    <property type="project" value="TreeGrafter"/>
</dbReference>
<comment type="catalytic activity">
    <reaction evidence="4">
        <text>NAD(+) + (ADP-D-ribosyl)n-acceptor = nicotinamide + (ADP-D-ribosyl)n+1-acceptor + H(+).</text>
        <dbReference type="EC" id="2.4.2.30"/>
    </reaction>
</comment>
<keyword evidence="3 5" id="KW-0520">NAD</keyword>
<comment type="caution">
    <text evidence="7">The sequence shown here is derived from an EMBL/GenBank/DDBJ whole genome shotgun (WGS) entry which is preliminary data.</text>
</comment>
<evidence type="ECO:0000256" key="2">
    <source>
        <dbReference type="ARBA" id="ARBA00022679"/>
    </source>
</evidence>
<dbReference type="InterPro" id="IPR012317">
    <property type="entry name" value="Poly(ADP-ribose)pol_cat_dom"/>
</dbReference>
<dbReference type="OrthoDB" id="2017365at2759"/>
<evidence type="ECO:0000256" key="1">
    <source>
        <dbReference type="ARBA" id="ARBA00022676"/>
    </source>
</evidence>
<organism evidence="7 8">
    <name type="scientific">Streblomastix strix</name>
    <dbReference type="NCBI Taxonomy" id="222440"/>
    <lineage>
        <taxon>Eukaryota</taxon>
        <taxon>Metamonada</taxon>
        <taxon>Preaxostyla</taxon>
        <taxon>Oxymonadida</taxon>
        <taxon>Streblomastigidae</taxon>
        <taxon>Streblomastix</taxon>
    </lineage>
</organism>
<sequence>MICPLTNELIQEPVLFEDTLYYERAAIAEFALNFQISPLTLLPLNNDWIWGRIGLQVNGNDDIRDKQTGRFLVDIDQQRMIIVIWKQFQSSLDKPPFTHLFSEQPQRRMKQPIQNNSQNQFLSNLPDYITLQRGRPANDRYCTLDILGMKGGQQQNQQQQYNWIRNVRIVKERGRRPWSSYQDRQIDASGEIVRSFHRFHLYEAETCSEIAQVEILETGYVQIPEFVCKGLSNEMKKRKDEIQRKNHELEVGIIQPENNIGIRSEQNNQYSIRLIGFHSLIEAQNYFRNEFFDITGHQFPVQSGSASEDEADEALIRRDQRYQQTESQIGNRIGEEAEAFRMELNRPNPRDLFDDINDDDFDIDYQQIENINMNLELDQGLINQQRALFAQNPEVQSLITELAAYISPHIQYFAQFVALFTGNFCSQWIAKHGGRIEASKRLIRSASIISRIKREIVNQFNGENNNKQERIKSEQRMEVLCIRFNQFFDLPQFPQLIPVNVNTTCATASFAMVKMAMSIDAESQFILQSYQQTQLQQKTKTIDSFTNLLSEESVLLVMQIMNTTIEPLQPGNNQYDLIEEYLNNSIKINTSDGGFPQIEGIYRVRQPDFDFRFKECEENPHRLLLWHGSGCGFWMSILTAGLFAPGSTTFYSRADDNFKPQSGYGIFFADMADKAVGYTSKDGVQHKVLTFGLFDVCLGKQHAYFKGLKKDKNQFTSALINGHQKPNEAEHLYIEKNLRIPIGEIVTDQKGKNQRDRCEYIVSKPEQARLMFLVRVRYG</sequence>
<evidence type="ECO:0000256" key="4">
    <source>
        <dbReference type="ARBA" id="ARBA00033987"/>
    </source>
</evidence>
<dbReference type="InterPro" id="IPR013083">
    <property type="entry name" value="Znf_RING/FYVE/PHD"/>
</dbReference>
<dbReference type="SUPFAM" id="SSF56399">
    <property type="entry name" value="ADP-ribosylation"/>
    <property type="match status" value="1"/>
</dbReference>
<dbReference type="Gene3D" id="3.90.228.10">
    <property type="match status" value="1"/>
</dbReference>
<dbReference type="PROSITE" id="PS51059">
    <property type="entry name" value="PARP_CATALYTIC"/>
    <property type="match status" value="1"/>
</dbReference>
<evidence type="ECO:0000259" key="6">
    <source>
        <dbReference type="PROSITE" id="PS51059"/>
    </source>
</evidence>
<evidence type="ECO:0000256" key="5">
    <source>
        <dbReference type="RuleBase" id="RU362114"/>
    </source>
</evidence>
<reference evidence="7 8" key="1">
    <citation type="submission" date="2019-03" db="EMBL/GenBank/DDBJ databases">
        <title>Single cell metagenomics reveals metabolic interactions within the superorganism composed of flagellate Streblomastix strix and complex community of Bacteroidetes bacteria on its surface.</title>
        <authorList>
            <person name="Treitli S.C."/>
            <person name="Kolisko M."/>
            <person name="Husnik F."/>
            <person name="Keeling P."/>
            <person name="Hampl V."/>
        </authorList>
    </citation>
    <scope>NUCLEOTIDE SEQUENCE [LARGE SCALE GENOMIC DNA]</scope>
    <source>
        <strain evidence="7">ST1C</strain>
    </source>
</reference>
<evidence type="ECO:0000256" key="3">
    <source>
        <dbReference type="ARBA" id="ARBA00023027"/>
    </source>
</evidence>
<dbReference type="GO" id="GO:0006302">
    <property type="term" value="P:double-strand break repair"/>
    <property type="evidence" value="ECO:0007669"/>
    <property type="project" value="TreeGrafter"/>
</dbReference>
<dbReference type="GO" id="GO:0005730">
    <property type="term" value="C:nucleolus"/>
    <property type="evidence" value="ECO:0007669"/>
    <property type="project" value="TreeGrafter"/>
</dbReference>